<feature type="chain" id="PRO_5016812014" description="Alpha/beta hydrolase" evidence="1">
    <location>
        <begin position="20"/>
        <end position="375"/>
    </location>
</feature>
<evidence type="ECO:0000313" key="3">
    <source>
        <dbReference type="Proteomes" id="UP000262477"/>
    </source>
</evidence>
<keyword evidence="1" id="KW-0732">Signal</keyword>
<accession>A0A371Q509</accession>
<sequence length="375" mass="40276">MRLGTAAAVAALTVIGAGAAAVAVGRYASETALKPSPDHPLPGDSRLTVHSATDERIVLTRSLASLRPGTYGLTGNGCHAVVGSVVHGTPHPADAVVRRLERVTHGTLKPGKRMRLTPQVHIGNPRDALGLDCADVDIPGELGPLPAWFLPGVRDTWVITAHGLGTTREHPMVVMPFLHRHRLPVLDLAYRNDVGAPRTADGINHLGDTEWRDLDAAIRYALRYGAHDVVLYGWSTGATMALRAAVHSALRDRISGLVLDSPVLDRHATVRALAAARRVPRALLPLVVRAAEGTTGMPVDRPADAVDPDELTIPTLIFHGPDDMIAPWAASRSFAARRSELITLQPVPHAPHAAMWNADPSRYEEALRRFLTPLM</sequence>
<proteinExistence type="predicted"/>
<evidence type="ECO:0000313" key="2">
    <source>
        <dbReference type="EMBL" id="REK89805.1"/>
    </source>
</evidence>
<reference evidence="2 3" key="1">
    <citation type="submission" date="2018-08" db="EMBL/GenBank/DDBJ databases">
        <title>Streptomyces NEAU-D10 sp. nov., a novel Actinomycete isolated from soil.</title>
        <authorList>
            <person name="Jin L."/>
        </authorList>
    </citation>
    <scope>NUCLEOTIDE SEQUENCE [LARGE SCALE GENOMIC DNA]</scope>
    <source>
        <strain evidence="2 3">NEAU-D10</strain>
    </source>
</reference>
<dbReference type="Proteomes" id="UP000262477">
    <property type="component" value="Unassembled WGS sequence"/>
</dbReference>
<evidence type="ECO:0008006" key="4">
    <source>
        <dbReference type="Google" id="ProtNLM"/>
    </source>
</evidence>
<organism evidence="2 3">
    <name type="scientific">Streptomyces inhibens</name>
    <dbReference type="NCBI Taxonomy" id="2293571"/>
    <lineage>
        <taxon>Bacteria</taxon>
        <taxon>Bacillati</taxon>
        <taxon>Actinomycetota</taxon>
        <taxon>Actinomycetes</taxon>
        <taxon>Kitasatosporales</taxon>
        <taxon>Streptomycetaceae</taxon>
        <taxon>Streptomyces</taxon>
    </lineage>
</organism>
<feature type="signal peptide" evidence="1">
    <location>
        <begin position="1"/>
        <end position="19"/>
    </location>
</feature>
<comment type="caution">
    <text evidence="2">The sequence shown here is derived from an EMBL/GenBank/DDBJ whole genome shotgun (WGS) entry which is preliminary data.</text>
</comment>
<dbReference type="AlphaFoldDB" id="A0A371Q509"/>
<keyword evidence="3" id="KW-1185">Reference proteome</keyword>
<dbReference type="InterPro" id="IPR029058">
    <property type="entry name" value="AB_hydrolase_fold"/>
</dbReference>
<gene>
    <name evidence="2" type="ORF">DY245_13725</name>
</gene>
<dbReference type="SUPFAM" id="SSF53474">
    <property type="entry name" value="alpha/beta-Hydrolases"/>
    <property type="match status" value="1"/>
</dbReference>
<dbReference type="EMBL" id="QUAC01000109">
    <property type="protein sequence ID" value="REK89805.1"/>
    <property type="molecule type" value="Genomic_DNA"/>
</dbReference>
<name>A0A371Q509_STRIH</name>
<dbReference type="OrthoDB" id="8111537at2"/>
<dbReference type="RefSeq" id="WP_128507104.1">
    <property type="nucleotide sequence ID" value="NZ_QUAC01000109.1"/>
</dbReference>
<dbReference type="PANTHER" id="PTHR12277">
    <property type="entry name" value="ALPHA/BETA HYDROLASE DOMAIN-CONTAINING PROTEIN"/>
    <property type="match status" value="1"/>
</dbReference>
<evidence type="ECO:0000256" key="1">
    <source>
        <dbReference type="SAM" id="SignalP"/>
    </source>
</evidence>
<dbReference type="Gene3D" id="3.40.50.1820">
    <property type="entry name" value="alpha/beta hydrolase"/>
    <property type="match status" value="1"/>
</dbReference>
<dbReference type="PANTHER" id="PTHR12277:SF79">
    <property type="entry name" value="XAA-PRO DIPEPTIDYL-PEPTIDASE-RELATED"/>
    <property type="match status" value="1"/>
</dbReference>
<protein>
    <recommendedName>
        <fullName evidence="4">Alpha/beta hydrolase</fullName>
    </recommendedName>
</protein>